<evidence type="ECO:0000259" key="1">
    <source>
        <dbReference type="Pfam" id="PF00535"/>
    </source>
</evidence>
<gene>
    <name evidence="2" type="ORF">JOE42_002768</name>
</gene>
<proteinExistence type="predicted"/>
<evidence type="ECO:0000313" key="3">
    <source>
        <dbReference type="Proteomes" id="UP000703038"/>
    </source>
</evidence>
<protein>
    <submittedName>
        <fullName evidence="2">Glycosyltransferase involved in cell wall biosynthesis</fullName>
    </submittedName>
</protein>
<dbReference type="RefSeq" id="WP_204868937.1">
    <property type="nucleotide sequence ID" value="NZ_JAFBBK010000001.1"/>
</dbReference>
<accession>A0ABS2KVR0</accession>
<dbReference type="Pfam" id="PF00535">
    <property type="entry name" value="Glycos_transf_2"/>
    <property type="match status" value="1"/>
</dbReference>
<feature type="domain" description="Glycosyltransferase 2-like" evidence="1">
    <location>
        <begin position="9"/>
        <end position="124"/>
    </location>
</feature>
<dbReference type="Proteomes" id="UP000703038">
    <property type="component" value="Unassembled WGS sequence"/>
</dbReference>
<dbReference type="PANTHER" id="PTHR43685">
    <property type="entry name" value="GLYCOSYLTRANSFERASE"/>
    <property type="match status" value="1"/>
</dbReference>
<dbReference type="SUPFAM" id="SSF53448">
    <property type="entry name" value="Nucleotide-diphospho-sugar transferases"/>
    <property type="match status" value="1"/>
</dbReference>
<reference evidence="2 3" key="1">
    <citation type="submission" date="2021-01" db="EMBL/GenBank/DDBJ databases">
        <title>Genomics of switchgrass bacterial isolates.</title>
        <authorList>
            <person name="Shade A."/>
        </authorList>
    </citation>
    <scope>NUCLEOTIDE SEQUENCE [LARGE SCALE GENOMIC DNA]</scope>
    <source>
        <strain evidence="2 3">PvP111</strain>
    </source>
</reference>
<organism evidence="2 3">
    <name type="scientific">Rhodococcoides corynebacterioides</name>
    <dbReference type="NCBI Taxonomy" id="53972"/>
    <lineage>
        <taxon>Bacteria</taxon>
        <taxon>Bacillati</taxon>
        <taxon>Actinomycetota</taxon>
        <taxon>Actinomycetes</taxon>
        <taxon>Mycobacteriales</taxon>
        <taxon>Nocardiaceae</taxon>
        <taxon>Rhodococcoides</taxon>
    </lineage>
</organism>
<dbReference type="Gene3D" id="3.90.550.10">
    <property type="entry name" value="Spore Coat Polysaccharide Biosynthesis Protein SpsA, Chain A"/>
    <property type="match status" value="1"/>
</dbReference>
<dbReference type="InterPro" id="IPR029044">
    <property type="entry name" value="Nucleotide-diphossugar_trans"/>
</dbReference>
<dbReference type="InterPro" id="IPR001173">
    <property type="entry name" value="Glyco_trans_2-like"/>
</dbReference>
<evidence type="ECO:0000313" key="2">
    <source>
        <dbReference type="EMBL" id="MBM7416035.1"/>
    </source>
</evidence>
<dbReference type="EMBL" id="JAFBBK010000001">
    <property type="protein sequence ID" value="MBM7416035.1"/>
    <property type="molecule type" value="Genomic_DNA"/>
</dbReference>
<name>A0ABS2KVR0_9NOCA</name>
<keyword evidence="3" id="KW-1185">Reference proteome</keyword>
<dbReference type="InterPro" id="IPR050834">
    <property type="entry name" value="Glycosyltransf_2"/>
</dbReference>
<comment type="caution">
    <text evidence="2">The sequence shown here is derived from an EMBL/GenBank/DDBJ whole genome shotgun (WGS) entry which is preliminary data.</text>
</comment>
<sequence length="296" mass="33152">MTMQGTVTSLVIPVLDEEDYIAACLDHVLPQIDELSEVIVVDNGSMDDTVQIVKEYAAREPKIRLVHEPRKGLFFSRNTGFREAKSDIVGRIDADTRIGAGWVSAVKRTFRDADSDLNLGGITGLSAPYDSPFSRSKKWLVDALVRAKVLGNGMKIDNMHGANMAVRLEAWDAVQDKLTSRSDVHEDIDFALCLIEAGYSIVQPTEMWADISPRRALTPPLQYTSFVKAGITSFEIHGRSNWSLRWLVAPVTWLSHAVFWFPYRAYDPVRRSFSPRRLLTERTFRPAALSEAPPGS</sequence>
<dbReference type="PANTHER" id="PTHR43685:SF2">
    <property type="entry name" value="GLYCOSYLTRANSFERASE 2-LIKE DOMAIN-CONTAINING PROTEIN"/>
    <property type="match status" value="1"/>
</dbReference>